<feature type="region of interest" description="Disordered" evidence="1">
    <location>
        <begin position="1"/>
        <end position="38"/>
    </location>
</feature>
<feature type="compositionally biased region" description="Low complexity" evidence="1">
    <location>
        <begin position="11"/>
        <end position="26"/>
    </location>
</feature>
<proteinExistence type="predicted"/>
<sequence>MWRPGGSQIQSPGLPFSPSSSLAAARGRGRAKPCRRRRQRGLGALPLVRGWCGPAPPGRSVVFGRTSRRGVAALRRFHTSTEGGFKLWGVAVIRDGSGATGSVAARPDQGPGVGLVSGSRSARWRDLDPSHGDRILVVSRAFSSGSLMATRGSLNENPPMWVSDDLEITEVVFGGPIIGNGDRFIGMNLHTDDSDDVDERNVVFLRREKLLKSLKKFGILKYVFYASSIYDPPK</sequence>
<name>A0A077RYY6_WHEAT</name>
<organism evidence="2">
    <name type="scientific">Triticum aestivum</name>
    <name type="common">Wheat</name>
    <dbReference type="NCBI Taxonomy" id="4565"/>
    <lineage>
        <taxon>Eukaryota</taxon>
        <taxon>Viridiplantae</taxon>
        <taxon>Streptophyta</taxon>
        <taxon>Embryophyta</taxon>
        <taxon>Tracheophyta</taxon>
        <taxon>Spermatophyta</taxon>
        <taxon>Magnoliopsida</taxon>
        <taxon>Liliopsida</taxon>
        <taxon>Poales</taxon>
        <taxon>Poaceae</taxon>
        <taxon>BOP clade</taxon>
        <taxon>Pooideae</taxon>
        <taxon>Triticodae</taxon>
        <taxon>Triticeae</taxon>
        <taxon>Triticinae</taxon>
        <taxon>Triticum</taxon>
    </lineage>
</organism>
<protein>
    <submittedName>
        <fullName evidence="2">Uncharacterized protein</fullName>
    </submittedName>
</protein>
<feature type="compositionally biased region" description="Basic residues" evidence="1">
    <location>
        <begin position="27"/>
        <end position="38"/>
    </location>
</feature>
<dbReference type="AlphaFoldDB" id="A0A077RYY6"/>
<dbReference type="EMBL" id="HG670306">
    <property type="protein sequence ID" value="CDM86212.1"/>
    <property type="molecule type" value="Genomic_DNA"/>
</dbReference>
<dbReference type="HOGENOM" id="CLU_1186800_0_0_1"/>
<accession>A0A077RYY6</accession>
<reference evidence="2" key="1">
    <citation type="journal article" date="2014" name="Science">
        <title>Structural and functional partitioning of bread wheat chromosome 3B.</title>
        <authorList>
            <person name="Choulet F."/>
            <person name="Alberti A."/>
            <person name="Theil S."/>
            <person name="Glover N."/>
            <person name="Barbe V."/>
            <person name="Daron J."/>
            <person name="Pingault L."/>
            <person name="Sourdille P."/>
            <person name="Couloux A."/>
            <person name="Paux E."/>
            <person name="Leroy P."/>
            <person name="Mangenot S."/>
            <person name="Guilhot N."/>
            <person name="Le Gouis J."/>
            <person name="Balfourier F."/>
            <person name="Alaux M."/>
            <person name="Jamilloux V."/>
            <person name="Poulain J."/>
            <person name="Durand C."/>
            <person name="Bellec A."/>
            <person name="Gaspin C."/>
            <person name="Safar J."/>
            <person name="Dolezel J."/>
            <person name="Rogers J."/>
            <person name="Vandepoele K."/>
            <person name="Aury J.M."/>
            <person name="Mayer K."/>
            <person name="Berges H."/>
            <person name="Quesneville H."/>
            <person name="Wincker P."/>
            <person name="Feuillet C."/>
        </authorList>
    </citation>
    <scope>NUCLEOTIDE SEQUENCE</scope>
</reference>
<dbReference type="PANTHER" id="PTHR18868">
    <property type="entry name" value="OS07G0665300 PROTEIN-RELATED"/>
    <property type="match status" value="1"/>
</dbReference>
<dbReference type="PANTHER" id="PTHR18868:SF28">
    <property type="entry name" value="PEPTIDASE S1 DOMAIN-CONTAINING PROTEIN"/>
    <property type="match status" value="1"/>
</dbReference>
<evidence type="ECO:0000313" key="2">
    <source>
        <dbReference type="EMBL" id="CDM86212.1"/>
    </source>
</evidence>
<evidence type="ECO:0000256" key="1">
    <source>
        <dbReference type="SAM" id="MobiDB-lite"/>
    </source>
</evidence>
<gene>
    <name evidence="2" type="ORF">TRAES_3BF092000080CFD_c1</name>
</gene>